<evidence type="ECO:0000313" key="3">
    <source>
        <dbReference type="Proteomes" id="UP000219972"/>
    </source>
</evidence>
<organism evidence="2 3">
    <name type="scientific">Rhizobium anhuiense</name>
    <dbReference type="NCBI Taxonomy" id="1184720"/>
    <lineage>
        <taxon>Bacteria</taxon>
        <taxon>Pseudomonadati</taxon>
        <taxon>Pseudomonadota</taxon>
        <taxon>Alphaproteobacteria</taxon>
        <taxon>Hyphomicrobiales</taxon>
        <taxon>Rhizobiaceae</taxon>
        <taxon>Rhizobium/Agrobacterium group</taxon>
        <taxon>Rhizobium</taxon>
    </lineage>
</organism>
<dbReference type="InterPro" id="IPR041664">
    <property type="entry name" value="AAA_16"/>
</dbReference>
<accession>A0ABX4J8A5</accession>
<comment type="caution">
    <text evidence="2">The sequence shown here is derived from an EMBL/GenBank/DDBJ whole genome shotgun (WGS) entry which is preliminary data.</text>
</comment>
<keyword evidence="3" id="KW-1185">Reference proteome</keyword>
<name>A0ABX4J8A5_9HYPH</name>
<dbReference type="RefSeq" id="WP_097543193.1">
    <property type="nucleotide sequence ID" value="NZ_NWSK01000003.1"/>
</dbReference>
<sequence length="438" mass="49276">MTEELLFNLRPVVTQRESDFGKSLAHVLSPSRPLQSEEFLRGREEQLDGIRKALYAGGRHVFIHGFRGVGKSSLAQTAAFALAPAERDPIILGCDQSNSFSSIMRDLFEEVAGRSPAFEKLMREGGGGLNLGLLSGAGKVTSQEGRVVEPSTINEAVRLVRYLCDGYGDDLVVVIDEFDQIKDKPEQENFANFIKQLSDKHVPARFIFCGIGETVDALMSAHGSADRYFHTVSLDRLGWDARVDIVSGAADVLGIKIDDTTKYRIAKISDGFPHYVHLIAEKLFWRVYEEQNNGVVTGELFEYAMRDASDAMEMKLKQPYEAATRKYSNDYETILFAVADGHELQRRSTDIFESYVRIMNSLGKKPLEREKFNGRMNNLKQTSYGEILTGNRTGWYEFTEKVIRGYARLRAEQNHVQLEVDHPIGKRRLGWVGDGEDA</sequence>
<dbReference type="EMBL" id="NWSL01000007">
    <property type="protein sequence ID" value="PDS51449.1"/>
    <property type="molecule type" value="Genomic_DNA"/>
</dbReference>
<evidence type="ECO:0000259" key="1">
    <source>
        <dbReference type="Pfam" id="PF13191"/>
    </source>
</evidence>
<dbReference type="Proteomes" id="UP000219972">
    <property type="component" value="Unassembled WGS sequence"/>
</dbReference>
<evidence type="ECO:0000313" key="2">
    <source>
        <dbReference type="EMBL" id="PDS51449.1"/>
    </source>
</evidence>
<feature type="domain" description="Orc1-like AAA ATPase" evidence="1">
    <location>
        <begin position="40"/>
        <end position="201"/>
    </location>
</feature>
<dbReference type="InterPro" id="IPR027417">
    <property type="entry name" value="P-loop_NTPase"/>
</dbReference>
<reference evidence="2 3" key="1">
    <citation type="submission" date="2017-09" db="EMBL/GenBank/DDBJ databases">
        <title>Comparative genomics of rhizobia isolated from Phaseolus vulgaris in China.</title>
        <authorList>
            <person name="Tong W."/>
        </authorList>
    </citation>
    <scope>NUCLEOTIDE SEQUENCE [LARGE SCALE GENOMIC DNA]</scope>
    <source>
        <strain evidence="2 3">Y27</strain>
    </source>
</reference>
<gene>
    <name evidence="2" type="ORF">CO662_13350</name>
</gene>
<dbReference type="SUPFAM" id="SSF52540">
    <property type="entry name" value="P-loop containing nucleoside triphosphate hydrolases"/>
    <property type="match status" value="1"/>
</dbReference>
<dbReference type="PANTHER" id="PTHR34301">
    <property type="entry name" value="DNA-BINDING PROTEIN-RELATED"/>
    <property type="match status" value="1"/>
</dbReference>
<dbReference type="Gene3D" id="3.40.50.300">
    <property type="entry name" value="P-loop containing nucleotide triphosphate hydrolases"/>
    <property type="match status" value="1"/>
</dbReference>
<proteinExistence type="predicted"/>
<dbReference type="Pfam" id="PF13191">
    <property type="entry name" value="AAA_16"/>
    <property type="match status" value="1"/>
</dbReference>
<protein>
    <recommendedName>
        <fullName evidence="1">Orc1-like AAA ATPase domain-containing protein</fullName>
    </recommendedName>
</protein>
<dbReference type="PANTHER" id="PTHR34301:SF8">
    <property type="entry name" value="ATPASE DOMAIN-CONTAINING PROTEIN"/>
    <property type="match status" value="1"/>
</dbReference>